<dbReference type="InterPro" id="IPR051332">
    <property type="entry name" value="Fosfomycin_Res_Enzymes"/>
</dbReference>
<dbReference type="RefSeq" id="WP_341417396.1">
    <property type="nucleotide sequence ID" value="NZ_JBBPCC010000013.1"/>
</dbReference>
<feature type="domain" description="VOC" evidence="1">
    <location>
        <begin position="2"/>
        <end position="126"/>
    </location>
</feature>
<dbReference type="Proteomes" id="UP001469365">
    <property type="component" value="Unassembled WGS sequence"/>
</dbReference>
<comment type="caution">
    <text evidence="2">The sequence shown here is derived from an EMBL/GenBank/DDBJ whole genome shotgun (WGS) entry which is preliminary data.</text>
</comment>
<dbReference type="PANTHER" id="PTHR36113">
    <property type="entry name" value="LYASE, PUTATIVE-RELATED-RELATED"/>
    <property type="match status" value="1"/>
</dbReference>
<sequence>MRIEHVAIWTKDLEKMKSFYEKFFNGIATNKYVNEKKQFHSYFLSFETGARLELMQKPELTELEPAEYYGMTHFAFSVGSEEKVNELTDRLKKEGFQVLDGPRTTGDGYYESVVLDPEMNRLEITI</sequence>
<dbReference type="PROSITE" id="PS51819">
    <property type="entry name" value="VOC"/>
    <property type="match status" value="1"/>
</dbReference>
<organism evidence="2 3">
    <name type="scientific">Paenibacillus filicis</name>
    <dbReference type="NCBI Taxonomy" id="669464"/>
    <lineage>
        <taxon>Bacteria</taxon>
        <taxon>Bacillati</taxon>
        <taxon>Bacillota</taxon>
        <taxon>Bacilli</taxon>
        <taxon>Bacillales</taxon>
        <taxon>Paenibacillaceae</taxon>
        <taxon>Paenibacillus</taxon>
    </lineage>
</organism>
<name>A0ABU9DPT1_9BACL</name>
<reference evidence="2 3" key="1">
    <citation type="submission" date="2024-04" db="EMBL/GenBank/DDBJ databases">
        <title>draft genome sequnece of Paenibacillus filicis.</title>
        <authorList>
            <person name="Kim D.-U."/>
        </authorList>
    </citation>
    <scope>NUCLEOTIDE SEQUENCE [LARGE SCALE GENOMIC DNA]</scope>
    <source>
        <strain evidence="2 3">KACC14197</strain>
    </source>
</reference>
<proteinExistence type="predicted"/>
<dbReference type="InterPro" id="IPR029068">
    <property type="entry name" value="Glyas_Bleomycin-R_OHBP_Dase"/>
</dbReference>
<dbReference type="Gene3D" id="3.10.180.10">
    <property type="entry name" value="2,3-Dihydroxybiphenyl 1,2-Dioxygenase, domain 1"/>
    <property type="match status" value="1"/>
</dbReference>
<dbReference type="PANTHER" id="PTHR36113:SF1">
    <property type="entry name" value="GLYOXALASE_BLEOMYCIN RESISTANCE PROTEIN_DIOXYGENASE"/>
    <property type="match status" value="1"/>
</dbReference>
<dbReference type="InterPro" id="IPR004360">
    <property type="entry name" value="Glyas_Fos-R_dOase_dom"/>
</dbReference>
<gene>
    <name evidence="2" type="ORF">WMW72_19345</name>
</gene>
<dbReference type="EMBL" id="JBBPCC010000013">
    <property type="protein sequence ID" value="MEK8130065.1"/>
    <property type="molecule type" value="Genomic_DNA"/>
</dbReference>
<protein>
    <submittedName>
        <fullName evidence="2">VOC family protein</fullName>
    </submittedName>
</protein>
<evidence type="ECO:0000313" key="2">
    <source>
        <dbReference type="EMBL" id="MEK8130065.1"/>
    </source>
</evidence>
<keyword evidence="3" id="KW-1185">Reference proteome</keyword>
<dbReference type="SUPFAM" id="SSF54593">
    <property type="entry name" value="Glyoxalase/Bleomycin resistance protein/Dihydroxybiphenyl dioxygenase"/>
    <property type="match status" value="1"/>
</dbReference>
<dbReference type="Pfam" id="PF00903">
    <property type="entry name" value="Glyoxalase"/>
    <property type="match status" value="1"/>
</dbReference>
<dbReference type="InterPro" id="IPR037523">
    <property type="entry name" value="VOC_core"/>
</dbReference>
<accession>A0ABU9DPT1</accession>
<evidence type="ECO:0000259" key="1">
    <source>
        <dbReference type="PROSITE" id="PS51819"/>
    </source>
</evidence>
<evidence type="ECO:0000313" key="3">
    <source>
        <dbReference type="Proteomes" id="UP001469365"/>
    </source>
</evidence>